<evidence type="ECO:0000313" key="2">
    <source>
        <dbReference type="EMBL" id="KKM92334.1"/>
    </source>
</evidence>
<accession>A0A0F9LBT9</accession>
<keyword evidence="1" id="KW-0472">Membrane</keyword>
<proteinExistence type="predicted"/>
<sequence>MTALTEYDRLEASGIWRPAPYIQRRDVLVSLGEATLSILDQREQALAHWSLPAVERMNPGQMPALYAPGIDASEQLELDDETMIKAIEKVRSVVARHRPHRGRLRYVLMAGCTSVLLAAAVFWLPDALIRHTASVVPLAGRQEIGTRLLSHFTRVAGEACRNPAALSGLRALRERLLGP</sequence>
<comment type="caution">
    <text evidence="2">The sequence shown here is derived from an EMBL/GenBank/DDBJ whole genome shotgun (WGS) entry which is preliminary data.</text>
</comment>
<feature type="non-terminal residue" evidence="2">
    <location>
        <position position="179"/>
    </location>
</feature>
<name>A0A0F9LBT9_9ZZZZ</name>
<keyword evidence="1" id="KW-0812">Transmembrane</keyword>
<dbReference type="AlphaFoldDB" id="A0A0F9LBT9"/>
<evidence type="ECO:0000256" key="1">
    <source>
        <dbReference type="SAM" id="Phobius"/>
    </source>
</evidence>
<feature type="transmembrane region" description="Helical" evidence="1">
    <location>
        <begin position="106"/>
        <end position="124"/>
    </location>
</feature>
<keyword evidence="1" id="KW-1133">Transmembrane helix</keyword>
<reference evidence="2" key="1">
    <citation type="journal article" date="2015" name="Nature">
        <title>Complex archaea that bridge the gap between prokaryotes and eukaryotes.</title>
        <authorList>
            <person name="Spang A."/>
            <person name="Saw J.H."/>
            <person name="Jorgensen S.L."/>
            <person name="Zaremba-Niedzwiedzka K."/>
            <person name="Martijn J."/>
            <person name="Lind A.E."/>
            <person name="van Eijk R."/>
            <person name="Schleper C."/>
            <person name="Guy L."/>
            <person name="Ettema T.J."/>
        </authorList>
    </citation>
    <scope>NUCLEOTIDE SEQUENCE</scope>
</reference>
<gene>
    <name evidence="2" type="ORF">LCGC14_1219430</name>
</gene>
<dbReference type="EMBL" id="LAZR01006406">
    <property type="protein sequence ID" value="KKM92334.1"/>
    <property type="molecule type" value="Genomic_DNA"/>
</dbReference>
<protein>
    <submittedName>
        <fullName evidence="2">Uncharacterized protein</fullName>
    </submittedName>
</protein>
<organism evidence="2">
    <name type="scientific">marine sediment metagenome</name>
    <dbReference type="NCBI Taxonomy" id="412755"/>
    <lineage>
        <taxon>unclassified sequences</taxon>
        <taxon>metagenomes</taxon>
        <taxon>ecological metagenomes</taxon>
    </lineage>
</organism>